<proteinExistence type="predicted"/>
<feature type="region of interest" description="Disordered" evidence="1">
    <location>
        <begin position="53"/>
        <end position="90"/>
    </location>
</feature>
<evidence type="ECO:0000256" key="1">
    <source>
        <dbReference type="SAM" id="MobiDB-lite"/>
    </source>
</evidence>
<organism evidence="3">
    <name type="scientific">Caenorhabditis brenneri</name>
    <name type="common">Nematode worm</name>
    <dbReference type="NCBI Taxonomy" id="135651"/>
    <lineage>
        <taxon>Eukaryota</taxon>
        <taxon>Metazoa</taxon>
        <taxon>Ecdysozoa</taxon>
        <taxon>Nematoda</taxon>
        <taxon>Chromadorea</taxon>
        <taxon>Rhabditida</taxon>
        <taxon>Rhabditina</taxon>
        <taxon>Rhabditomorpha</taxon>
        <taxon>Rhabditoidea</taxon>
        <taxon>Rhabditidae</taxon>
        <taxon>Peloderinae</taxon>
        <taxon>Caenorhabditis</taxon>
    </lineage>
</organism>
<dbReference type="EMBL" id="GL379811">
    <property type="protein sequence ID" value="EGT43630.1"/>
    <property type="molecule type" value="Genomic_DNA"/>
</dbReference>
<evidence type="ECO:0000313" key="3">
    <source>
        <dbReference type="Proteomes" id="UP000008068"/>
    </source>
</evidence>
<dbReference type="Proteomes" id="UP000008068">
    <property type="component" value="Unassembled WGS sequence"/>
</dbReference>
<sequence>MSFEKQAIIAKKRELVQRYEREMLASPSGSNCESKLLDFRKVLNEMEKKFWDSRKSQEEEIHGRNESEVVENHTPGEEHAELKASLLSPNENRTNVIDESAILETQRRPSVSAISPDGLRIKIRLISPLS</sequence>
<name>G0MTH3_CAEBE</name>
<dbReference type="InParanoid" id="G0MTH3"/>
<dbReference type="AlphaFoldDB" id="G0MTH3"/>
<reference evidence="3" key="1">
    <citation type="submission" date="2011-07" db="EMBL/GenBank/DDBJ databases">
        <authorList>
            <consortium name="Caenorhabditis brenneri Sequencing and Analysis Consortium"/>
            <person name="Wilson R.K."/>
        </authorList>
    </citation>
    <scope>NUCLEOTIDE SEQUENCE [LARGE SCALE GENOMIC DNA]</scope>
    <source>
        <strain evidence="3">PB2801</strain>
    </source>
</reference>
<dbReference type="HOGENOM" id="CLU_1939963_0_0_1"/>
<keyword evidence="3" id="KW-1185">Reference proteome</keyword>
<evidence type="ECO:0000313" key="2">
    <source>
        <dbReference type="EMBL" id="EGT43630.1"/>
    </source>
</evidence>
<feature type="compositionally biased region" description="Basic and acidic residues" evidence="1">
    <location>
        <begin position="53"/>
        <end position="82"/>
    </location>
</feature>
<protein>
    <submittedName>
        <fullName evidence="2">Uncharacterized protein</fullName>
    </submittedName>
</protein>
<accession>G0MTH3</accession>
<gene>
    <name evidence="2" type="ORF">CAEBREN_06357</name>
</gene>